<comment type="caution">
    <text evidence="5">The sequence shown here is derived from an EMBL/GenBank/DDBJ whole genome shotgun (WGS) entry which is preliminary data.</text>
</comment>
<evidence type="ECO:0000313" key="6">
    <source>
        <dbReference type="Proteomes" id="UP001556367"/>
    </source>
</evidence>
<dbReference type="InterPro" id="IPR045134">
    <property type="entry name" value="UHRF1/2-like"/>
</dbReference>
<keyword evidence="6" id="KW-1185">Reference proteome</keyword>
<feature type="region of interest" description="Disordered" evidence="3">
    <location>
        <begin position="111"/>
        <end position="132"/>
    </location>
</feature>
<dbReference type="Gene3D" id="2.30.280.10">
    <property type="entry name" value="SRA-YDG"/>
    <property type="match status" value="1"/>
</dbReference>
<dbReference type="PROSITE" id="PS51015">
    <property type="entry name" value="YDG"/>
    <property type="match status" value="1"/>
</dbReference>
<gene>
    <name evidence="5" type="ORF">HGRIS_007881</name>
</gene>
<reference evidence="6" key="1">
    <citation type="submission" date="2024-06" db="EMBL/GenBank/DDBJ databases">
        <title>Multi-omics analyses provide insights into the biosynthesis of the anticancer antibiotic pleurotin in Hohenbuehelia grisea.</title>
        <authorList>
            <person name="Weaver J.A."/>
            <person name="Alberti F."/>
        </authorList>
    </citation>
    <scope>NUCLEOTIDE SEQUENCE [LARGE SCALE GENOMIC DNA]</scope>
    <source>
        <strain evidence="6">T-177</strain>
    </source>
</reference>
<dbReference type="PANTHER" id="PTHR14140:SF27">
    <property type="entry name" value="OS04G0289800 PROTEIN"/>
    <property type="match status" value="1"/>
</dbReference>
<dbReference type="SUPFAM" id="SSF88697">
    <property type="entry name" value="PUA domain-like"/>
    <property type="match status" value="1"/>
</dbReference>
<dbReference type="InterPro" id="IPR036987">
    <property type="entry name" value="SRA-YDG_sf"/>
</dbReference>
<feature type="region of interest" description="Disordered" evidence="3">
    <location>
        <begin position="34"/>
        <end position="87"/>
    </location>
</feature>
<name>A0ABR3J6G1_9AGAR</name>
<proteinExistence type="predicted"/>
<organism evidence="5 6">
    <name type="scientific">Hohenbuehelia grisea</name>
    <dbReference type="NCBI Taxonomy" id="104357"/>
    <lineage>
        <taxon>Eukaryota</taxon>
        <taxon>Fungi</taxon>
        <taxon>Dikarya</taxon>
        <taxon>Basidiomycota</taxon>
        <taxon>Agaricomycotina</taxon>
        <taxon>Agaricomycetes</taxon>
        <taxon>Agaricomycetidae</taxon>
        <taxon>Agaricales</taxon>
        <taxon>Pleurotineae</taxon>
        <taxon>Pleurotaceae</taxon>
        <taxon>Hohenbuehelia</taxon>
    </lineage>
</organism>
<dbReference type="PANTHER" id="PTHR14140">
    <property type="entry name" value="E3 UBIQUITIN-PROTEIN LIGASE UHRF-RELATED"/>
    <property type="match status" value="1"/>
</dbReference>
<dbReference type="InterPro" id="IPR003105">
    <property type="entry name" value="SRA_YDG"/>
</dbReference>
<evidence type="ECO:0000256" key="2">
    <source>
        <dbReference type="PROSITE-ProRule" id="PRU00358"/>
    </source>
</evidence>
<dbReference type="Proteomes" id="UP001556367">
    <property type="component" value="Unassembled WGS sequence"/>
</dbReference>
<evidence type="ECO:0000256" key="3">
    <source>
        <dbReference type="SAM" id="MobiDB-lite"/>
    </source>
</evidence>
<evidence type="ECO:0000259" key="4">
    <source>
        <dbReference type="PROSITE" id="PS51015"/>
    </source>
</evidence>
<dbReference type="InterPro" id="IPR015947">
    <property type="entry name" value="PUA-like_sf"/>
</dbReference>
<keyword evidence="1 2" id="KW-0539">Nucleus</keyword>
<feature type="compositionally biased region" description="Basic and acidic residues" evidence="3">
    <location>
        <begin position="119"/>
        <end position="130"/>
    </location>
</feature>
<dbReference type="Pfam" id="PF02182">
    <property type="entry name" value="SAD_SRA"/>
    <property type="match status" value="1"/>
</dbReference>
<dbReference type="SMART" id="SM00466">
    <property type="entry name" value="SRA"/>
    <property type="match status" value="1"/>
</dbReference>
<protein>
    <recommendedName>
        <fullName evidence="4">YDG domain-containing protein</fullName>
    </recommendedName>
</protein>
<dbReference type="EMBL" id="JASNQZ010000011">
    <property type="protein sequence ID" value="KAL0951147.1"/>
    <property type="molecule type" value="Genomic_DNA"/>
</dbReference>
<sequence>MAPSAYELKRQANIEQNRKLLMSLALHTPFFEPTEKTTRYVKRKAKADQDEASEQPPAKKRAKVDVESTDNGEAGTGVRRSSRNAGKTADYNAEITRGRELPIAVKAGIRTLSNNGPQGREDGKRLHDPKTYGAIPGVEVGTWWETRQGCSSDAIHAPWVAGIAPGPKGAYSVALSGGYDDDVDLGYAFTYTGSGGRDLKGTKTAPKNLLKAATSRLKIILIRRSKNQSRPSNRFESYGATSFNLSTPQAKDIATMVSTASRRHGSNQA</sequence>
<accession>A0ABR3J6G1</accession>
<comment type="subcellular location">
    <subcellularLocation>
        <location evidence="2">Nucleus</location>
    </subcellularLocation>
</comment>
<feature type="domain" description="YDG" evidence="4">
    <location>
        <begin position="133"/>
        <end position="269"/>
    </location>
</feature>
<evidence type="ECO:0000256" key="1">
    <source>
        <dbReference type="ARBA" id="ARBA00023242"/>
    </source>
</evidence>
<evidence type="ECO:0000313" key="5">
    <source>
        <dbReference type="EMBL" id="KAL0951147.1"/>
    </source>
</evidence>